<evidence type="ECO:0000256" key="1">
    <source>
        <dbReference type="ARBA" id="ARBA00022450"/>
    </source>
</evidence>
<dbReference type="PROSITE" id="PS00012">
    <property type="entry name" value="PHOSPHOPANTETHEINE"/>
    <property type="match status" value="1"/>
</dbReference>
<keyword evidence="9" id="KW-1185">Reference proteome</keyword>
<dbReference type="InterPro" id="IPR009081">
    <property type="entry name" value="PP-bd_ACP"/>
</dbReference>
<dbReference type="Pfam" id="PF00550">
    <property type="entry name" value="PP-binding"/>
    <property type="match status" value="2"/>
</dbReference>
<gene>
    <name evidence="8" type="ORF">H074_09360</name>
</gene>
<dbReference type="CDD" id="cd08952">
    <property type="entry name" value="KR_1_SDR_x"/>
    <property type="match status" value="1"/>
</dbReference>
<dbReference type="SUPFAM" id="SSF55048">
    <property type="entry name" value="Probable ACP-binding domain of malonyl-CoA ACP transacylase"/>
    <property type="match status" value="1"/>
</dbReference>
<dbReference type="InterPro" id="IPR006162">
    <property type="entry name" value="Ppantetheine_attach_site"/>
</dbReference>
<dbReference type="GO" id="GO:0004315">
    <property type="term" value="F:3-oxoacyl-[acyl-carrier-protein] synthase activity"/>
    <property type="evidence" value="ECO:0007669"/>
    <property type="project" value="InterPro"/>
</dbReference>
<feature type="domain" description="Ketosynthase family 3 (KS3)" evidence="7">
    <location>
        <begin position="33"/>
        <end position="457"/>
    </location>
</feature>
<dbReference type="Gene3D" id="3.40.50.720">
    <property type="entry name" value="NAD(P)-binding Rossmann-like Domain"/>
    <property type="match status" value="2"/>
</dbReference>
<dbReference type="GO" id="GO:0004312">
    <property type="term" value="F:fatty acid synthase activity"/>
    <property type="evidence" value="ECO:0007669"/>
    <property type="project" value="TreeGrafter"/>
</dbReference>
<dbReference type="OrthoDB" id="9778690at2"/>
<dbReference type="InterPro" id="IPR001227">
    <property type="entry name" value="Ac_transferase_dom_sf"/>
</dbReference>
<dbReference type="SMART" id="SM00822">
    <property type="entry name" value="PKS_KR"/>
    <property type="match status" value="2"/>
</dbReference>
<dbReference type="InterPro" id="IPR014031">
    <property type="entry name" value="Ketoacyl_synth_C"/>
</dbReference>
<dbReference type="Pfam" id="PF22621">
    <property type="entry name" value="CurL-like_PKS_C"/>
    <property type="match status" value="1"/>
</dbReference>
<evidence type="ECO:0000313" key="9">
    <source>
        <dbReference type="Proteomes" id="UP000054226"/>
    </source>
</evidence>
<feature type="domain" description="Carrier" evidence="6">
    <location>
        <begin position="2817"/>
        <end position="2892"/>
    </location>
</feature>
<dbReference type="PATRIC" id="fig|1284240.4.peg.1894"/>
<dbReference type="SMART" id="SM00825">
    <property type="entry name" value="PKS_KS"/>
    <property type="match status" value="2"/>
</dbReference>
<evidence type="ECO:0000256" key="4">
    <source>
        <dbReference type="ARBA" id="ARBA00023315"/>
    </source>
</evidence>
<dbReference type="Gene3D" id="3.30.70.3290">
    <property type="match status" value="2"/>
</dbReference>
<dbReference type="SMART" id="SM01294">
    <property type="entry name" value="PKS_PP_betabranch"/>
    <property type="match status" value="1"/>
</dbReference>
<dbReference type="InterPro" id="IPR018201">
    <property type="entry name" value="Ketoacyl_synth_AS"/>
</dbReference>
<evidence type="ECO:0000256" key="2">
    <source>
        <dbReference type="ARBA" id="ARBA00022553"/>
    </source>
</evidence>
<dbReference type="Pfam" id="PF18369">
    <property type="entry name" value="PKS_DE"/>
    <property type="match status" value="1"/>
</dbReference>
<dbReference type="SUPFAM" id="SSF53901">
    <property type="entry name" value="Thiolase-like"/>
    <property type="match status" value="2"/>
</dbReference>
<dbReference type="InterPro" id="IPR020841">
    <property type="entry name" value="PKS_Beta-ketoAc_synthase_dom"/>
</dbReference>
<dbReference type="InterPro" id="IPR014043">
    <property type="entry name" value="Acyl_transferase_dom"/>
</dbReference>
<dbReference type="PANTHER" id="PTHR43775">
    <property type="entry name" value="FATTY ACID SYNTHASE"/>
    <property type="match status" value="1"/>
</dbReference>
<dbReference type="PROSITE" id="PS50075">
    <property type="entry name" value="CARRIER"/>
    <property type="match status" value="2"/>
</dbReference>
<reference evidence="8 9" key="1">
    <citation type="journal article" date="2013" name="Genome Announc.">
        <title>Draft Genome Sequence of Amycolatopsis decaplanina Strain DSM 44594T.</title>
        <authorList>
            <person name="Kaur N."/>
            <person name="Kumar S."/>
            <person name="Bala M."/>
            <person name="Raghava G.P."/>
            <person name="Mayilraj S."/>
        </authorList>
    </citation>
    <scope>NUCLEOTIDE SEQUENCE [LARGE SCALE GENOMIC DNA]</scope>
    <source>
        <strain evidence="8 9">DSM 44594</strain>
    </source>
</reference>
<dbReference type="InterPro" id="IPR014030">
    <property type="entry name" value="Ketoacyl_synth_N"/>
</dbReference>
<dbReference type="Gene3D" id="3.40.47.10">
    <property type="match status" value="2"/>
</dbReference>
<dbReference type="InterPro" id="IPR016039">
    <property type="entry name" value="Thiolase-like"/>
</dbReference>
<comment type="caution">
    <text evidence="8">The sequence shown here is derived from an EMBL/GenBank/DDBJ whole genome shotgun (WGS) entry which is preliminary data.</text>
</comment>
<feature type="domain" description="Carrier" evidence="6">
    <location>
        <begin position="1423"/>
        <end position="1503"/>
    </location>
</feature>
<dbReference type="Pfam" id="PF08659">
    <property type="entry name" value="KR"/>
    <property type="match status" value="2"/>
</dbReference>
<sequence length="2927" mass="306689">MPSEEQYVDYLKRMAADLRESRRELADAREKETEPIAIVAMSCRFPGGVRTPEQLWELVDGGGDAISPFPADRGWDTEAIHDLDPSVPGTSYVREGGFLHDAAEFDNELFGISPREAEATDPQQRLLLETAWEAVERAGIDPLSLKGSATGVFAGVGFTDYASRLTALPEEHEGYLGIGTSGSVVSGRVSYALGLEGPSVSIDTACSSSLVAVHLAARALRSGECTLALAGGVTVMATPGAFVEFSRQRGLAPDGRCKPFAAAADGTNWAEGAGMLVLERLSDARRNGHPVLALVRGSAVNSDGASSGLTAPNGPSQQRVIRAALANAGVEASTVDVVEAHGTGTALGDPIEAQALLATYGRDRETPLWLGSVKSNIGHTQAAAGLAGIVKLVEAMRHATLPATLHVDAPSPHVDWSAGSVELLDKARPWTATDRPRRAGVSSFGISGTNAHVILEQPSEESPEDREIVAPPVVPYVLSGASPAAVRAQAAALLSTVDESGAEPVDVALSLATTRAGMEHRAVVTGADRAELATGLRALAGGEAGTVTGSDTAGRLAVLFTGQGSQRLGMGRRLHECFPAFAEAFDEACEHLPGVRDVVFGTDAASLDRTESAQPALFAFEVALFRLVTSWGVTPDFLAGHSVGEIAAAHVVGVLSLEDAAKLVQARGRLMQALPEGGAMIALEATEDEVRPYLSADVDLAAVNGPRAVVLSGAEAATTAVAERFPGRRTTRLSVSHAFHSALMEPMLAEFAAVARTLTFREPTIPVVSTLTGEIAVRLTDPEYWAEHVRGTVRFADAVETLHGEGVTTFLELGPDAALTPMGRSVRPDGAVFAAAQRKDRDQAATLVTALGLIHAHGARVDWAAYLAGSGARIVTLPTYPFQRKRFWLEDPGAGVVAAEDGRFWSVVESGDVGQFAAELKLSDVEAPLGTVLPALSRYRRARSLSAEAASLAYHVRWQPFTPATTTATGRWLLVISAQAHPWIETAAEVLAGAEVRRLVVEHPDRVELPDESFDGILSLLALDETETDGLSFGAEATMTLVRELTARDPQGPLWTLTRGAVSTGVHDMPDSPAQAQLWGFGRAAALENPQAWGGLVDVPAEPGERTVSLLRGVLTGPRGEDQVAVRATGAFGRRLAHAEPAGTERSWQPRGTVLVTGGTGGLGGIVARWLVEHGAEHVVLVSRQGKDAPGAAELADDLGTRVTIAACDVADRDALAAVIQPIRDDLRAVFHLAGVLELGLIESMDRARYADVLRPKVAGTRNLEELTEGLDLDAFVLFSSIAASIGNAVQSAYGAANAYLEAVAQRRRANGLPATSIAWGRWGKVGMGVGADLDELLSGLGVPAMAPETGLVALGQALNRDETALTVAELTWEKFAPPFAALRPSPLLADLPEVVAIAEAEAARAEEGAEAADAWRTRLAGLPEAERERVITELVLTHTAAVLGHTDGVPAGQQFTKLGIDSLTAIELRGRINTETGLALPPTMVFDHATPAALAAHLLAALTPVERETRTVVTGPAAAGQDVAVVGLSCRFAGGSDTPEKFWENLVQGKDLVREVPPDRWTAADYYDPDRTAPGKAYTQQGAFVDDIAGWDAAFFGLSPQEARRLDPTFRLLMELVWEGIEDAGLTADELRGSRTGVFAGLIDTMQYSMRQLEADGMDAADDPYFGLGSSLSAAAGRIAHLLDLRGPCLTVDTACSSALSAAHLAVQSLRRGECDIAIVGAASAMINPDVFIQSCKMSMLAADGRTKTFDESADGYVIGEGGGVVVLRRAGEVGPGRRTRAVIRGTATNQDGRSNGLTAPNRAAQNAVIRAALADAGVTPDEIGYVEAHGSGTQLGDAIEFTALGEIFGERNAPEPLYVGAVKTNVGHTLAAAGMAGLIKTVLSLEHGTLPGNLHMSTPNSVVTVDGTVRPVPEARPFPANADGVLRAGVSSFGWSGSNVHFVLDQAAPAPMPVPGPEWQLLTVSGQSEAGLRANAEALAGHLTEDLELADVAFTTQAGRSALPLRKAVLVRDHADAVTALRGVTGGSAVTDKRRFGLLLPGTRRAWQGTTDELYRTELAFRAAIDECAALLNGRADLLGALYGTAEADERAVVFAVEYAFWRLLAAWGLEPAVVLGRGTGECVAAVAGGLFGLAEGLELALGGPVPRAGTPTVPVISPRTGTVLTAAEAADPAHWRIADDRFEDGLLALAKYAGVLVEAGLGDDGAEAAGRYLPQTPVVSLLPEPVAGAGRRAWLTALGELWEHGVEIGWADGAGPGRRFVSLPGYRFQRTRYWPEVASRGSGWSLDQMSAAEPDPRTPVRAGLAAHTPTWRRDSTRRVSATPGDLVLFAEPGAFADDFATAAEAAGHRVIVAGIEASDEDTVDGYRRVLAQVTGNGPLRIVHAHGLATSDLESGFYSLLWLGKAIGAECAGRRVDLLSLGRGGFDVLGGDATDAFAPTIAATTDAIAAEYPLVHAQYADFERAGDKVAQATHELDLLAASQSDTVDGVAVAAWRGGRRWLRGFDVVELPETDDSLAWKPGGTYLITGGLGVLGLALARRLAPLGVNLALAGRSELPPEDAWDDWISDHGVDDRTSEVLLAVRDLRALGADVLTLRADVSAPGEAAALLAEVRGYFGYLDGVVHAAGIAGGGLLQNKTREQAAAVLAPKIDGTLALTDALRVEPVDLLVLYSSTVTLTVGVGEIDYSAANAFLDGVASASAGGRGPAKQVVSVAWGPWQLDAWTASGLSGSAEAQEGSRKFREEFGIGAEEGTELLSRIIASGEPLVTVLPLPLTDVLAALARMGSVDALVGADAAIPTGERYPRPDLRTAYVAPRTPAEERVAAAWCDCLGLEQVGVHDPFFDLGGTSLIGLVLIGRVAKEFGVELAPASLFEKPTIAEFVTLLGEPGTPQVAAEPAEDVSARGERRRARTAKLRKRPSRTGR</sequence>
<dbReference type="InterPro" id="IPR041618">
    <property type="entry name" value="PKS_DE"/>
</dbReference>
<proteinExistence type="predicted"/>
<keyword evidence="1" id="KW-0596">Phosphopantetheine</keyword>
<dbReference type="InterPro" id="IPR029058">
    <property type="entry name" value="AB_hydrolase_fold"/>
</dbReference>
<dbReference type="InterPro" id="IPR016036">
    <property type="entry name" value="Malonyl_transacylase_ACP-bd"/>
</dbReference>
<dbReference type="Gene3D" id="3.40.366.10">
    <property type="entry name" value="Malonyl-Coenzyme A Acyl Carrier Protein, domain 2"/>
    <property type="match status" value="2"/>
</dbReference>
<keyword evidence="3" id="KW-0808">Transferase</keyword>
<dbReference type="PROSITE" id="PS52004">
    <property type="entry name" value="KS3_2"/>
    <property type="match status" value="2"/>
</dbReference>
<dbReference type="InterPro" id="IPR013968">
    <property type="entry name" value="PKS_KR"/>
</dbReference>
<dbReference type="SMART" id="SM00823">
    <property type="entry name" value="PKS_PP"/>
    <property type="match status" value="2"/>
</dbReference>
<evidence type="ECO:0000259" key="6">
    <source>
        <dbReference type="PROSITE" id="PS50075"/>
    </source>
</evidence>
<organism evidence="8 9">
    <name type="scientific">Amycolatopsis decaplanina DSM 44594</name>
    <dbReference type="NCBI Taxonomy" id="1284240"/>
    <lineage>
        <taxon>Bacteria</taxon>
        <taxon>Bacillati</taxon>
        <taxon>Actinomycetota</taxon>
        <taxon>Actinomycetes</taxon>
        <taxon>Pseudonocardiales</taxon>
        <taxon>Pseudonocardiaceae</taxon>
        <taxon>Amycolatopsis</taxon>
    </lineage>
</organism>
<dbReference type="InterPro" id="IPR016035">
    <property type="entry name" value="Acyl_Trfase/lysoPLipase"/>
</dbReference>
<dbReference type="EMBL" id="AOHO01000043">
    <property type="protein sequence ID" value="EME62131.1"/>
    <property type="molecule type" value="Genomic_DNA"/>
</dbReference>
<dbReference type="InterPro" id="IPR032821">
    <property type="entry name" value="PKS_assoc"/>
</dbReference>
<evidence type="ECO:0000313" key="8">
    <source>
        <dbReference type="EMBL" id="EME62131.1"/>
    </source>
</evidence>
<dbReference type="InterPro" id="IPR020806">
    <property type="entry name" value="PKS_PP-bd"/>
</dbReference>
<dbReference type="Pfam" id="PF16197">
    <property type="entry name" value="KAsynt_C_assoc"/>
    <property type="match status" value="1"/>
</dbReference>
<feature type="compositionally biased region" description="Basic residues" evidence="5">
    <location>
        <begin position="2909"/>
        <end position="2927"/>
    </location>
</feature>
<dbReference type="Pfam" id="PF00109">
    <property type="entry name" value="ketoacyl-synt"/>
    <property type="match status" value="2"/>
</dbReference>
<dbReference type="SUPFAM" id="SSF52151">
    <property type="entry name" value="FabD/lysophospholipase-like"/>
    <property type="match status" value="2"/>
</dbReference>
<dbReference type="Pfam" id="PF00698">
    <property type="entry name" value="Acyl_transf_1"/>
    <property type="match status" value="1"/>
</dbReference>
<dbReference type="NCBIfam" id="NF045894">
    <property type="entry name" value="PKS_plus_SDR"/>
    <property type="match status" value="1"/>
</dbReference>
<feature type="domain" description="Ketosynthase family 3 (KS3)" evidence="7">
    <location>
        <begin position="1521"/>
        <end position="1948"/>
    </location>
</feature>
<keyword evidence="2" id="KW-0597">Phosphoprotein</keyword>
<dbReference type="SMART" id="SM00827">
    <property type="entry name" value="PKS_AT"/>
    <property type="match status" value="1"/>
</dbReference>
<dbReference type="Gene3D" id="6.10.140.1830">
    <property type="match status" value="1"/>
</dbReference>
<dbReference type="PANTHER" id="PTHR43775:SF51">
    <property type="entry name" value="INACTIVE PHENOLPHTHIOCEROL SYNTHESIS POLYKETIDE SYNTHASE TYPE I PKS1-RELATED"/>
    <property type="match status" value="1"/>
</dbReference>
<dbReference type="Proteomes" id="UP000054226">
    <property type="component" value="Unassembled WGS sequence"/>
</dbReference>
<dbReference type="SUPFAM" id="SSF51735">
    <property type="entry name" value="NAD(P)-binding Rossmann-fold domains"/>
    <property type="match status" value="4"/>
</dbReference>
<dbReference type="SUPFAM" id="SSF47336">
    <property type="entry name" value="ACP-like"/>
    <property type="match status" value="2"/>
</dbReference>
<evidence type="ECO:0000259" key="7">
    <source>
        <dbReference type="PROSITE" id="PS52004"/>
    </source>
</evidence>
<dbReference type="InterPro" id="IPR050091">
    <property type="entry name" value="PKS_NRPS_Biosynth_Enz"/>
</dbReference>
<accession>M2XM98</accession>
<dbReference type="Gene3D" id="1.10.1200.10">
    <property type="entry name" value="ACP-like"/>
    <property type="match status" value="1"/>
</dbReference>
<dbReference type="FunFam" id="3.40.47.10:FF:000019">
    <property type="entry name" value="Polyketide synthase type I"/>
    <property type="match status" value="1"/>
</dbReference>
<dbReference type="GO" id="GO:0031177">
    <property type="term" value="F:phosphopantetheine binding"/>
    <property type="evidence" value="ECO:0007669"/>
    <property type="project" value="InterPro"/>
</dbReference>
<keyword evidence="4" id="KW-0012">Acyltransferase</keyword>
<dbReference type="CDD" id="cd00833">
    <property type="entry name" value="PKS"/>
    <property type="match status" value="2"/>
</dbReference>
<name>M2XM98_9PSEU</name>
<dbReference type="Gene3D" id="3.40.50.1820">
    <property type="entry name" value="alpha/beta hydrolase"/>
    <property type="match status" value="1"/>
</dbReference>
<protein>
    <submittedName>
        <fullName evidence="8">Beta-ketoacyl synthase</fullName>
    </submittedName>
</protein>
<feature type="region of interest" description="Disordered" evidence="5">
    <location>
        <begin position="2892"/>
        <end position="2927"/>
    </location>
</feature>
<evidence type="ECO:0000256" key="5">
    <source>
        <dbReference type="SAM" id="MobiDB-lite"/>
    </source>
</evidence>
<dbReference type="InterPro" id="IPR057326">
    <property type="entry name" value="KR_dom"/>
</dbReference>
<dbReference type="InterPro" id="IPR036736">
    <property type="entry name" value="ACP-like_sf"/>
</dbReference>
<dbReference type="InterPro" id="IPR036291">
    <property type="entry name" value="NAD(P)-bd_dom_sf"/>
</dbReference>
<dbReference type="Pfam" id="PF02801">
    <property type="entry name" value="Ketoacyl-synt_C"/>
    <property type="match status" value="2"/>
</dbReference>
<evidence type="ECO:0000256" key="3">
    <source>
        <dbReference type="ARBA" id="ARBA00022679"/>
    </source>
</evidence>
<dbReference type="GO" id="GO:0006633">
    <property type="term" value="P:fatty acid biosynthetic process"/>
    <property type="evidence" value="ECO:0007669"/>
    <property type="project" value="InterPro"/>
</dbReference>
<dbReference type="RefSeq" id="WP_007029783.1">
    <property type="nucleotide sequence ID" value="NZ_AOHO01000043.1"/>
</dbReference>
<dbReference type="PROSITE" id="PS00606">
    <property type="entry name" value="KS3_1"/>
    <property type="match status" value="1"/>
</dbReference>